<organism evidence="2 3">
    <name type="scientific">Amanita muscaria (strain Koide BX008)</name>
    <dbReference type="NCBI Taxonomy" id="946122"/>
    <lineage>
        <taxon>Eukaryota</taxon>
        <taxon>Fungi</taxon>
        <taxon>Dikarya</taxon>
        <taxon>Basidiomycota</taxon>
        <taxon>Agaricomycotina</taxon>
        <taxon>Agaricomycetes</taxon>
        <taxon>Agaricomycetidae</taxon>
        <taxon>Agaricales</taxon>
        <taxon>Pluteineae</taxon>
        <taxon>Amanitaceae</taxon>
        <taxon>Amanita</taxon>
    </lineage>
</organism>
<dbReference type="EMBL" id="KN818398">
    <property type="protein sequence ID" value="KIL56815.1"/>
    <property type="molecule type" value="Genomic_DNA"/>
</dbReference>
<dbReference type="HOGENOM" id="CLU_940004_0_0_1"/>
<dbReference type="InParanoid" id="A0A0C2S2C9"/>
<keyword evidence="3" id="KW-1185">Reference proteome</keyword>
<protein>
    <submittedName>
        <fullName evidence="2">Uncharacterized protein</fullName>
    </submittedName>
</protein>
<accession>A0A0C2S2C9</accession>
<dbReference type="OrthoDB" id="3039437at2759"/>
<gene>
    <name evidence="2" type="ORF">M378DRAFT_172345</name>
</gene>
<dbReference type="AlphaFoldDB" id="A0A0C2S2C9"/>
<evidence type="ECO:0000313" key="3">
    <source>
        <dbReference type="Proteomes" id="UP000054549"/>
    </source>
</evidence>
<name>A0A0C2S2C9_AMAMK</name>
<sequence>MISFSVTPFTDFPAHHYIRSYFMRNKHESGHTTVDLSHLWSEERRQEEHRFDELMNNLTAMAKEVGAVVSCAEDSVPSPDALLVDLTSSGCQKERIYSYLDRHSAPPPILPAYKAFCSNVHTDGSLRTGEEERQDRWLNDMNARVQTLLQEAHQVLGTTVTALGSPETSSDASEEDANKSSGSIGPDEGSTSFDVVSLYAHNESSFTSEGPTLLDDVQDSASCDNAVVIHSSSGDGWLLDDASMHTTHTPLFLDKCLDKVDSQTLKERIHDGVWPEACASIQDLVEQLGPADPLGV</sequence>
<evidence type="ECO:0000256" key="1">
    <source>
        <dbReference type="SAM" id="MobiDB-lite"/>
    </source>
</evidence>
<dbReference type="Proteomes" id="UP000054549">
    <property type="component" value="Unassembled WGS sequence"/>
</dbReference>
<feature type="compositionally biased region" description="Polar residues" evidence="1">
    <location>
        <begin position="179"/>
        <end position="189"/>
    </location>
</feature>
<proteinExistence type="predicted"/>
<evidence type="ECO:0000313" key="2">
    <source>
        <dbReference type="EMBL" id="KIL56815.1"/>
    </source>
</evidence>
<reference evidence="2 3" key="1">
    <citation type="submission" date="2014-04" db="EMBL/GenBank/DDBJ databases">
        <title>Evolutionary Origins and Diversification of the Mycorrhizal Mutualists.</title>
        <authorList>
            <consortium name="DOE Joint Genome Institute"/>
            <consortium name="Mycorrhizal Genomics Consortium"/>
            <person name="Kohler A."/>
            <person name="Kuo A."/>
            <person name="Nagy L.G."/>
            <person name="Floudas D."/>
            <person name="Copeland A."/>
            <person name="Barry K.W."/>
            <person name="Cichocki N."/>
            <person name="Veneault-Fourrey C."/>
            <person name="LaButti K."/>
            <person name="Lindquist E.A."/>
            <person name="Lipzen A."/>
            <person name="Lundell T."/>
            <person name="Morin E."/>
            <person name="Murat C."/>
            <person name="Riley R."/>
            <person name="Ohm R."/>
            <person name="Sun H."/>
            <person name="Tunlid A."/>
            <person name="Henrissat B."/>
            <person name="Grigoriev I.V."/>
            <person name="Hibbett D.S."/>
            <person name="Martin F."/>
        </authorList>
    </citation>
    <scope>NUCLEOTIDE SEQUENCE [LARGE SCALE GENOMIC DNA]</scope>
    <source>
        <strain evidence="2 3">Koide BX008</strain>
    </source>
</reference>
<feature type="region of interest" description="Disordered" evidence="1">
    <location>
        <begin position="163"/>
        <end position="189"/>
    </location>
</feature>